<evidence type="ECO:0000313" key="2">
    <source>
        <dbReference type="Proteomes" id="UP000663920"/>
    </source>
</evidence>
<dbReference type="EMBL" id="CP071869">
    <property type="protein sequence ID" value="QTE21997.1"/>
    <property type="molecule type" value="Genomic_DNA"/>
</dbReference>
<dbReference type="RefSeq" id="WP_208077615.1">
    <property type="nucleotide sequence ID" value="NZ_CP071869.1"/>
</dbReference>
<keyword evidence="2" id="KW-1185">Reference proteome</keyword>
<organism evidence="1 2">
    <name type="scientific">Polaribacter cellanae</name>
    <dbReference type="NCBI Taxonomy" id="2818493"/>
    <lineage>
        <taxon>Bacteria</taxon>
        <taxon>Pseudomonadati</taxon>
        <taxon>Bacteroidota</taxon>
        <taxon>Flavobacteriia</taxon>
        <taxon>Flavobacteriales</taxon>
        <taxon>Flavobacteriaceae</taxon>
    </lineage>
</organism>
<evidence type="ECO:0000313" key="1">
    <source>
        <dbReference type="EMBL" id="QTE21997.1"/>
    </source>
</evidence>
<dbReference type="KEGG" id="pcea:J3359_14435"/>
<accession>A0A975CMV6</accession>
<reference evidence="1 2" key="1">
    <citation type="submission" date="2021-03" db="EMBL/GenBank/DDBJ databases">
        <title>Complete genome of Polaribacter_sp.SM13.</title>
        <authorList>
            <person name="Jeong S.W."/>
            <person name="Bae J.W."/>
        </authorList>
    </citation>
    <scope>NUCLEOTIDE SEQUENCE [LARGE SCALE GENOMIC DNA]</scope>
    <source>
        <strain evidence="1 2">SM13</strain>
    </source>
</reference>
<dbReference type="AlphaFoldDB" id="A0A975CMV6"/>
<name>A0A975CMV6_9FLAO</name>
<proteinExistence type="predicted"/>
<protein>
    <submittedName>
        <fullName evidence="1">Uncharacterized protein</fullName>
    </submittedName>
</protein>
<dbReference type="Proteomes" id="UP000663920">
    <property type="component" value="Chromosome"/>
</dbReference>
<gene>
    <name evidence="1" type="ORF">J3359_14435</name>
</gene>
<sequence>MIKYTTVKKTFIVMLLAFTILFPSVFKFFHHHKTELSHITCSLEETHLHEGFTDFCDICFFSVSNFSFSAFKNAYFIPSFLPHKIVAEKYTAKYTALAFSNTQLRAPPFFLS</sequence>